<dbReference type="InterPro" id="IPR027469">
    <property type="entry name" value="Cation_efflux_TMD_sf"/>
</dbReference>
<dbReference type="Gene3D" id="1.20.1510.10">
    <property type="entry name" value="Cation efflux protein transmembrane domain"/>
    <property type="match status" value="1"/>
</dbReference>
<keyword evidence="2" id="KW-0813">Transport</keyword>
<keyword evidence="4 6" id="KW-1133">Transmembrane helix</keyword>
<keyword evidence="3 6" id="KW-0812">Transmembrane</keyword>
<comment type="subcellular location">
    <subcellularLocation>
        <location evidence="1">Membrane</location>
        <topology evidence="1">Multi-pass membrane protein</topology>
    </subcellularLocation>
</comment>
<keyword evidence="9" id="KW-1185">Reference proteome</keyword>
<evidence type="ECO:0000256" key="5">
    <source>
        <dbReference type="ARBA" id="ARBA00023136"/>
    </source>
</evidence>
<protein>
    <submittedName>
        <fullName evidence="8">Cation diffusion facilitator family transporter</fullName>
    </submittedName>
</protein>
<dbReference type="Gene3D" id="3.30.70.1350">
    <property type="entry name" value="Cation efflux protein, cytoplasmic domain"/>
    <property type="match status" value="1"/>
</dbReference>
<dbReference type="OrthoDB" id="9806522at2"/>
<sequence>MTEPPESRLILFAALAANLGIAVAKFVAAAITGSSAMLTEGFHSVVDSLNQLLLLYGQKRSSRPPDERHPLGYGRELYFWSFVVAILIFSTGAGLSIYEGVLHILDPEPIRMPWINYAVLALSLLLEGASWGIAVREFGAAKGEQGWWEAVRRSKDPPSFIVLFEDSAAMFGLFVAGGGITLSLLTGDARWDGVASIIIGLALAGVALALARESKDLLIGEPADPELEAAVRAAVDRRPEVTGVNEITTVHIGPQNIFLGLAVDFEDEVPVGRIEAMIAEAEAELRARWPSLRAIYIKPQAKPPEQPPEQP</sequence>
<dbReference type="RefSeq" id="WP_079647836.1">
    <property type="nucleotide sequence ID" value="NZ_FUYM01000003.1"/>
</dbReference>
<dbReference type="STRING" id="439228.SAMN06295920_103516"/>
<evidence type="ECO:0000256" key="4">
    <source>
        <dbReference type="ARBA" id="ARBA00022989"/>
    </source>
</evidence>
<evidence type="ECO:0000256" key="2">
    <source>
        <dbReference type="ARBA" id="ARBA00022448"/>
    </source>
</evidence>
<dbReference type="SUPFAM" id="SSF160240">
    <property type="entry name" value="Cation efflux protein cytoplasmic domain-like"/>
    <property type="match status" value="1"/>
</dbReference>
<accession>A0A1T5C203</accession>
<feature type="transmembrane region" description="Helical" evidence="6">
    <location>
        <begin position="77"/>
        <end position="98"/>
    </location>
</feature>
<dbReference type="InterPro" id="IPR040177">
    <property type="entry name" value="SLC30A9"/>
</dbReference>
<feature type="transmembrane region" description="Helical" evidence="6">
    <location>
        <begin position="9"/>
        <end position="31"/>
    </location>
</feature>
<evidence type="ECO:0000259" key="7">
    <source>
        <dbReference type="Pfam" id="PF01545"/>
    </source>
</evidence>
<dbReference type="SUPFAM" id="SSF161111">
    <property type="entry name" value="Cation efflux protein transmembrane domain-like"/>
    <property type="match status" value="1"/>
</dbReference>
<dbReference type="PANTHER" id="PTHR13414:SF9">
    <property type="entry name" value="PROTON-COUPLED ZINC ANTIPORTER SLC30A9, MITOCHONDRIAL"/>
    <property type="match status" value="1"/>
</dbReference>
<feature type="transmembrane region" description="Helical" evidence="6">
    <location>
        <begin position="160"/>
        <end position="185"/>
    </location>
</feature>
<dbReference type="GO" id="GO:0006829">
    <property type="term" value="P:zinc ion transport"/>
    <property type="evidence" value="ECO:0007669"/>
    <property type="project" value="InterPro"/>
</dbReference>
<dbReference type="NCBIfam" id="TIGR01297">
    <property type="entry name" value="CDF"/>
    <property type="match status" value="1"/>
</dbReference>
<organism evidence="8 9">
    <name type="scientific">Rhizorhabdus histidinilytica</name>
    <dbReference type="NCBI Taxonomy" id="439228"/>
    <lineage>
        <taxon>Bacteria</taxon>
        <taxon>Pseudomonadati</taxon>
        <taxon>Pseudomonadota</taxon>
        <taxon>Alphaproteobacteria</taxon>
        <taxon>Sphingomonadales</taxon>
        <taxon>Sphingomonadaceae</taxon>
        <taxon>Rhizorhabdus</taxon>
    </lineage>
</organism>
<feature type="transmembrane region" description="Helical" evidence="6">
    <location>
        <begin position="191"/>
        <end position="211"/>
    </location>
</feature>
<proteinExistence type="predicted"/>
<dbReference type="GO" id="GO:0008324">
    <property type="term" value="F:monoatomic cation transmembrane transporter activity"/>
    <property type="evidence" value="ECO:0007669"/>
    <property type="project" value="InterPro"/>
</dbReference>
<feature type="transmembrane region" description="Helical" evidence="6">
    <location>
        <begin position="118"/>
        <end position="139"/>
    </location>
</feature>
<feature type="domain" description="Cation efflux protein transmembrane" evidence="7">
    <location>
        <begin position="11"/>
        <end position="218"/>
    </location>
</feature>
<evidence type="ECO:0000256" key="6">
    <source>
        <dbReference type="SAM" id="Phobius"/>
    </source>
</evidence>
<dbReference type="EMBL" id="FUYM01000003">
    <property type="protein sequence ID" value="SKB53407.1"/>
    <property type="molecule type" value="Genomic_DNA"/>
</dbReference>
<evidence type="ECO:0000313" key="9">
    <source>
        <dbReference type="Proteomes" id="UP000189818"/>
    </source>
</evidence>
<keyword evidence="5 6" id="KW-0472">Membrane</keyword>
<evidence type="ECO:0000256" key="1">
    <source>
        <dbReference type="ARBA" id="ARBA00004141"/>
    </source>
</evidence>
<evidence type="ECO:0000256" key="3">
    <source>
        <dbReference type="ARBA" id="ARBA00022692"/>
    </source>
</evidence>
<dbReference type="Pfam" id="PF01545">
    <property type="entry name" value="Cation_efflux"/>
    <property type="match status" value="1"/>
</dbReference>
<dbReference type="AlphaFoldDB" id="A0A1T5C203"/>
<evidence type="ECO:0000313" key="8">
    <source>
        <dbReference type="EMBL" id="SKB53407.1"/>
    </source>
</evidence>
<dbReference type="PANTHER" id="PTHR13414">
    <property type="entry name" value="HUEL-CATION TRANSPORTER"/>
    <property type="match status" value="1"/>
</dbReference>
<dbReference type="InterPro" id="IPR002524">
    <property type="entry name" value="Cation_efflux"/>
</dbReference>
<reference evidence="9" key="1">
    <citation type="submission" date="2017-02" db="EMBL/GenBank/DDBJ databases">
        <authorList>
            <person name="Varghese N."/>
            <person name="Submissions S."/>
        </authorList>
    </citation>
    <scope>NUCLEOTIDE SEQUENCE [LARGE SCALE GENOMIC DNA]</scope>
    <source>
        <strain evidence="9">UM2</strain>
    </source>
</reference>
<dbReference type="Proteomes" id="UP000189818">
    <property type="component" value="Unassembled WGS sequence"/>
</dbReference>
<dbReference type="InterPro" id="IPR036837">
    <property type="entry name" value="Cation_efflux_CTD_sf"/>
</dbReference>
<dbReference type="GO" id="GO:0016020">
    <property type="term" value="C:membrane"/>
    <property type="evidence" value="ECO:0007669"/>
    <property type="project" value="UniProtKB-SubCell"/>
</dbReference>
<name>A0A1T5C203_9SPHN</name>
<gene>
    <name evidence="8" type="ORF">SAMN06295920_103516</name>
</gene>
<dbReference type="InterPro" id="IPR058533">
    <property type="entry name" value="Cation_efflux_TM"/>
</dbReference>